<accession>A0A2T3N9V8</accession>
<sequence length="93" mass="10662">MTSSLRECKACIMAKIDAEFAANLEQKIKHIDDELKVDPSTYQERMSICEGCEKLIQGICRACGCYVELRGVMRRNTCPYNKWVAIPEDVEDR</sequence>
<dbReference type="Proteomes" id="UP000241346">
    <property type="component" value="Unassembled WGS sequence"/>
</dbReference>
<gene>
    <name evidence="1" type="ORF">C9J01_19025</name>
</gene>
<reference evidence="1 2" key="1">
    <citation type="submission" date="2018-03" db="EMBL/GenBank/DDBJ databases">
        <title>Whole genome sequencing of Histamine producing bacteria.</title>
        <authorList>
            <person name="Butler K."/>
        </authorList>
    </citation>
    <scope>NUCLEOTIDE SEQUENCE [LARGE SCALE GENOMIC DNA]</scope>
    <source>
        <strain evidence="1 2">DSM 19138</strain>
    </source>
</reference>
<dbReference type="AlphaFoldDB" id="A0A2T3N9V8"/>
<name>A0A2T3N9V8_9GAMM</name>
<dbReference type="EMBL" id="PYMB01000011">
    <property type="protein sequence ID" value="PSW10303.1"/>
    <property type="molecule type" value="Genomic_DNA"/>
</dbReference>
<evidence type="ECO:0000313" key="1">
    <source>
        <dbReference type="EMBL" id="PSW10303.1"/>
    </source>
</evidence>
<dbReference type="OrthoDB" id="7061841at2"/>
<evidence type="ECO:0000313" key="2">
    <source>
        <dbReference type="Proteomes" id="UP000241346"/>
    </source>
</evidence>
<proteinExistence type="predicted"/>
<dbReference type="RefSeq" id="WP_107299717.1">
    <property type="nucleotide sequence ID" value="NZ_PYMB01000011.1"/>
</dbReference>
<comment type="caution">
    <text evidence="1">The sequence shown here is derived from an EMBL/GenBank/DDBJ whole genome shotgun (WGS) entry which is preliminary data.</text>
</comment>
<dbReference type="Pfam" id="PF19668">
    <property type="entry name" value="DUF6171"/>
    <property type="match status" value="1"/>
</dbReference>
<organism evidence="1 2">
    <name type="scientific">Photobacterium rosenbergii</name>
    <dbReference type="NCBI Taxonomy" id="294936"/>
    <lineage>
        <taxon>Bacteria</taxon>
        <taxon>Pseudomonadati</taxon>
        <taxon>Pseudomonadota</taxon>
        <taxon>Gammaproteobacteria</taxon>
        <taxon>Vibrionales</taxon>
        <taxon>Vibrionaceae</taxon>
        <taxon>Photobacterium</taxon>
    </lineage>
</organism>
<dbReference type="InterPro" id="IPR046169">
    <property type="entry name" value="DUF6171"/>
</dbReference>
<protein>
    <submittedName>
        <fullName evidence="1">Uncharacterized protein</fullName>
    </submittedName>
</protein>